<name>A0A109DA91_9VIBR</name>
<proteinExistence type="predicted"/>
<dbReference type="Proteomes" id="UP000057389">
    <property type="component" value="Unassembled WGS sequence"/>
</dbReference>
<dbReference type="GeneID" id="300178242"/>
<evidence type="ECO:0000313" key="1">
    <source>
        <dbReference type="EMBL" id="KWU01754.1"/>
    </source>
</evidence>
<dbReference type="AlphaFoldDB" id="A0A109DA91"/>
<evidence type="ECO:0000313" key="2">
    <source>
        <dbReference type="Proteomes" id="UP000057389"/>
    </source>
</evidence>
<sequence>MIPFIALFSSLTLFIGIWSIPSSPPQEERHYQHSVVDLILDGNVLRTDGLTKISDNKVLHLISIQDDNMPDPIILRFKGEAGLSQSLFFSISGTIDLVSVQKISKTMNDSLLSPYLLINNDPLTLKVDVLSSNDLFAIIRTCNTGRTQLLAKR</sequence>
<comment type="caution">
    <text evidence="1">The sequence shown here is derived from an EMBL/GenBank/DDBJ whole genome shotgun (WGS) entry which is preliminary data.</text>
</comment>
<keyword evidence="2" id="KW-1185">Reference proteome</keyword>
<dbReference type="OrthoDB" id="5905609at2"/>
<reference evidence="1 2" key="1">
    <citation type="submission" date="2015-11" db="EMBL/GenBank/DDBJ databases">
        <title>Draft WGS of Vibrio toranzoniae.</title>
        <authorList>
            <person name="Lasa A."/>
            <person name="Romalde J.L."/>
        </authorList>
    </citation>
    <scope>NUCLEOTIDE SEQUENCE [LARGE SCALE GENOMIC DNA]</scope>
    <source>
        <strain evidence="1 2">Vb 10.8</strain>
    </source>
</reference>
<protein>
    <submittedName>
        <fullName evidence="1">Uncharacterized protein</fullName>
    </submittedName>
</protein>
<accession>A0A109DA91</accession>
<dbReference type="RefSeq" id="WP_060467569.1">
    <property type="nucleotide sequence ID" value="NZ_AP025514.1"/>
</dbReference>
<gene>
    <name evidence="1" type="ORF">APQ14_04595</name>
</gene>
<organism evidence="1 2">
    <name type="scientific">Vibrio toranzoniae</name>
    <dbReference type="NCBI Taxonomy" id="1194427"/>
    <lineage>
        <taxon>Bacteria</taxon>
        <taxon>Pseudomonadati</taxon>
        <taxon>Pseudomonadota</taxon>
        <taxon>Gammaproteobacteria</taxon>
        <taxon>Vibrionales</taxon>
        <taxon>Vibrionaceae</taxon>
        <taxon>Vibrio</taxon>
    </lineage>
</organism>
<dbReference type="EMBL" id="LMXU01000009">
    <property type="protein sequence ID" value="KWU01754.1"/>
    <property type="molecule type" value="Genomic_DNA"/>
</dbReference>